<dbReference type="Pfam" id="PF12705">
    <property type="entry name" value="PDDEXK_1"/>
    <property type="match status" value="1"/>
</dbReference>
<organism evidence="3 4">
    <name type="scientific">Deinococcus terrestris</name>
    <dbReference type="NCBI Taxonomy" id="2651870"/>
    <lineage>
        <taxon>Bacteria</taxon>
        <taxon>Thermotogati</taxon>
        <taxon>Deinococcota</taxon>
        <taxon>Deinococci</taxon>
        <taxon>Deinococcales</taxon>
        <taxon>Deinococcaceae</taxon>
        <taxon>Deinococcus</taxon>
    </lineage>
</organism>
<accession>A0A7X1NXT5</accession>
<dbReference type="Proteomes" id="UP000484842">
    <property type="component" value="Unassembled WGS sequence"/>
</dbReference>
<evidence type="ECO:0000256" key="1">
    <source>
        <dbReference type="SAM" id="MobiDB-lite"/>
    </source>
</evidence>
<feature type="domain" description="PD-(D/E)XK endonuclease-like" evidence="2">
    <location>
        <begin position="630"/>
        <end position="892"/>
    </location>
</feature>
<dbReference type="SUPFAM" id="SSF52540">
    <property type="entry name" value="P-loop containing nucleoside triphosphate hydrolases"/>
    <property type="match status" value="1"/>
</dbReference>
<evidence type="ECO:0000313" key="3">
    <source>
        <dbReference type="EMBL" id="MPY67730.1"/>
    </source>
</evidence>
<sequence>MLIRTLTLHPSPTVLRHLARAHLADSPGLTLVPNLAAARSLRQLTRQALPTVTFGQQARRALARTGWQPLGPAEHEARLRELLERLNLEYFGTILDRPSTVSTLAGVLRALLRADASRLPPGRSARERDLARLHRTWVLELLRDERYDPAVPEFFAARTAVFAQALTVTGFAYLDAAQIAYLDRLAEGGSRMFLAAAGDPGLSEAQRTAAALTARGWIPEQISAVPARTQQQLGRVGDRAAQHFLEADNASPPTVDVFMLAGVVEEAREVLRQVKRAHQQDGRPWHELAIIVRDEPTYLAPLVEAAQMYGVPLVGQARRSLAATPLGSLLLAWVEAGQRDWTFGAAQRVLTHPLLQLPFDVGARLRSFGRHAPSGLQAWDSSPATLAFAWPESGTGLEFLQALTRALTGAGVLARQRHDPALAAALAALQQALAPLQALPEGTRAAFLTALGGALRRATVPVLPSKGGVRLATPLGTLGRSFQAVWVLGLAEGLFPQVVTDPPLLDAHQRAHWSESGVYLPGGVEAQAIERALFFHALASARERLTLTRPEVGAGGKVALPSSFLRDFPTARPVPELHAGSRREAEMHRALLGELDDPRVAEAARREEHRERGLDPEPVLPGTVNPDTWTWSASQLHAYGACRYRWFGSKVLRLEAWVPPTRGLDPLTRGRLYHLALERLLSPWVGRAAPVADELAGRVPEVLDEAVTQLARAGDLDPGPLWGAERRDHIGVLQRAVRAPDFLPEGHMIQALEAPLDGQLPVAGRTWRFRGYADRVDRTPAGTTIVTDYKLSQYISRVRDETGKLSNEIQLPVYLSLTGAGLGRYFSVNSAKVLQGAGPSWPSAKYSWAEHDAQVRSFLEGVRTDLQRGDFRARPDSAEQACTYCDLQPVCRFRSFAVKESA</sequence>
<dbReference type="InterPro" id="IPR038726">
    <property type="entry name" value="PDDEXK_AddAB-type"/>
</dbReference>
<comment type="caution">
    <text evidence="3">The sequence shown here is derived from an EMBL/GenBank/DDBJ whole genome shotgun (WGS) entry which is preliminary data.</text>
</comment>
<feature type="region of interest" description="Disordered" evidence="1">
    <location>
        <begin position="602"/>
        <end position="621"/>
    </location>
</feature>
<name>A0A7X1NXT5_9DEIO</name>
<evidence type="ECO:0000313" key="4">
    <source>
        <dbReference type="Proteomes" id="UP000484842"/>
    </source>
</evidence>
<protein>
    <recommendedName>
        <fullName evidence="2">PD-(D/E)XK endonuclease-like domain-containing protein</fullName>
    </recommendedName>
</protein>
<proteinExistence type="predicted"/>
<dbReference type="Gene3D" id="3.40.50.300">
    <property type="entry name" value="P-loop containing nucleotide triphosphate hydrolases"/>
    <property type="match status" value="1"/>
</dbReference>
<keyword evidence="4" id="KW-1185">Reference proteome</keyword>
<feature type="compositionally biased region" description="Basic and acidic residues" evidence="1">
    <location>
        <begin position="602"/>
        <end position="615"/>
    </location>
</feature>
<dbReference type="InterPro" id="IPR027417">
    <property type="entry name" value="P-loop_NTPase"/>
</dbReference>
<evidence type="ECO:0000259" key="2">
    <source>
        <dbReference type="Pfam" id="PF12705"/>
    </source>
</evidence>
<dbReference type="InterPro" id="IPR011604">
    <property type="entry name" value="PDDEXK-like_dom_sf"/>
</dbReference>
<dbReference type="RefSeq" id="WP_152872058.1">
    <property type="nucleotide sequence ID" value="NZ_WBSL01000008.1"/>
</dbReference>
<dbReference type="Gene3D" id="3.90.320.10">
    <property type="match status" value="1"/>
</dbReference>
<reference evidence="3 4" key="1">
    <citation type="submission" date="2019-10" db="EMBL/GenBank/DDBJ databases">
        <title>Deinococcus sp. isolated from soil.</title>
        <authorList>
            <person name="Li Y."/>
            <person name="Wang J."/>
        </authorList>
    </citation>
    <scope>NUCLEOTIDE SEQUENCE [LARGE SCALE GENOMIC DNA]</scope>
    <source>
        <strain evidence="3 4">SDU3-2</strain>
    </source>
</reference>
<dbReference type="AlphaFoldDB" id="A0A7X1NXT5"/>
<gene>
    <name evidence="3" type="ORF">F8S09_13745</name>
</gene>
<dbReference type="EMBL" id="WBSL01000008">
    <property type="protein sequence ID" value="MPY67730.1"/>
    <property type="molecule type" value="Genomic_DNA"/>
</dbReference>